<reference evidence="3" key="1">
    <citation type="journal article" date="2019" name="Int. J. Syst. Evol. Microbiol.">
        <title>The Global Catalogue of Microorganisms (GCM) 10K type strain sequencing project: providing services to taxonomists for standard genome sequencing and annotation.</title>
        <authorList>
            <consortium name="The Broad Institute Genomics Platform"/>
            <consortium name="The Broad Institute Genome Sequencing Center for Infectious Disease"/>
            <person name="Wu L."/>
            <person name="Ma J."/>
        </authorList>
    </citation>
    <scope>NUCLEOTIDE SEQUENCE [LARGE SCALE GENOMIC DNA]</scope>
    <source>
        <strain evidence="3">KCTC 42739</strain>
    </source>
</reference>
<evidence type="ECO:0000313" key="3">
    <source>
        <dbReference type="Proteomes" id="UP001595713"/>
    </source>
</evidence>
<proteinExistence type="predicted"/>
<name>A0ABV7SSK2_9SPHN</name>
<dbReference type="EMBL" id="JBHRXP010000002">
    <property type="protein sequence ID" value="MFC3579463.1"/>
    <property type="molecule type" value="Genomic_DNA"/>
</dbReference>
<keyword evidence="1" id="KW-1133">Transmembrane helix</keyword>
<accession>A0ABV7SSK2</accession>
<evidence type="ECO:0000313" key="2">
    <source>
        <dbReference type="EMBL" id="MFC3579463.1"/>
    </source>
</evidence>
<dbReference type="RefSeq" id="WP_261295571.1">
    <property type="nucleotide sequence ID" value="NZ_JANQBK010000017.1"/>
</dbReference>
<protein>
    <submittedName>
        <fullName evidence="2">Uncharacterized protein</fullName>
    </submittedName>
</protein>
<sequence length="57" mass="6107">MLAGSEETTMQPDWPPKILAVMLALIAVAALTLASTYGWVQLPQVHASASLQMEIVL</sequence>
<keyword evidence="3" id="KW-1185">Reference proteome</keyword>
<keyword evidence="1" id="KW-0472">Membrane</keyword>
<comment type="caution">
    <text evidence="2">The sequence shown here is derived from an EMBL/GenBank/DDBJ whole genome shotgun (WGS) entry which is preliminary data.</text>
</comment>
<keyword evidence="1" id="KW-0812">Transmembrane</keyword>
<organism evidence="2 3">
    <name type="scientific">Sphingomonas hylomeconis</name>
    <dbReference type="NCBI Taxonomy" id="1395958"/>
    <lineage>
        <taxon>Bacteria</taxon>
        <taxon>Pseudomonadati</taxon>
        <taxon>Pseudomonadota</taxon>
        <taxon>Alphaproteobacteria</taxon>
        <taxon>Sphingomonadales</taxon>
        <taxon>Sphingomonadaceae</taxon>
        <taxon>Sphingomonas</taxon>
    </lineage>
</organism>
<evidence type="ECO:0000256" key="1">
    <source>
        <dbReference type="SAM" id="Phobius"/>
    </source>
</evidence>
<dbReference type="Proteomes" id="UP001595713">
    <property type="component" value="Unassembled WGS sequence"/>
</dbReference>
<gene>
    <name evidence="2" type="ORF">ACFONA_04735</name>
</gene>
<feature type="transmembrane region" description="Helical" evidence="1">
    <location>
        <begin position="18"/>
        <end position="40"/>
    </location>
</feature>